<name>A0A1J1CTY4_CLOSG</name>
<dbReference type="SUPFAM" id="SSF47413">
    <property type="entry name" value="lambda repressor-like DNA-binding domains"/>
    <property type="match status" value="1"/>
</dbReference>
<dbReference type="AlphaFoldDB" id="A0A1J1CTY4"/>
<dbReference type="RefSeq" id="WP_045896228.1">
    <property type="nucleotide sequence ID" value="NZ_CP013242.1"/>
</dbReference>
<dbReference type="Pfam" id="PF01381">
    <property type="entry name" value="HTH_3"/>
    <property type="match status" value="1"/>
</dbReference>
<evidence type="ECO:0000313" key="2">
    <source>
        <dbReference type="Proteomes" id="UP000182204"/>
    </source>
</evidence>
<dbReference type="Gene3D" id="1.10.260.40">
    <property type="entry name" value="lambda repressor-like DNA-binding domains"/>
    <property type="match status" value="1"/>
</dbReference>
<evidence type="ECO:0000313" key="1">
    <source>
        <dbReference type="EMBL" id="APH14998.1"/>
    </source>
</evidence>
<dbReference type="EMBL" id="CP013243">
    <property type="protein sequence ID" value="APH14998.1"/>
    <property type="molecule type" value="Genomic_DNA"/>
</dbReference>
<accession>A0A1J1CTY4</accession>
<proteinExistence type="predicted"/>
<reference evidence="1 2" key="1">
    <citation type="submission" date="2015-11" db="EMBL/GenBank/DDBJ databases">
        <authorList>
            <person name="Hill K.K."/>
            <person name="Shirey T.B."/>
            <person name="Raphael B."/>
            <person name="Daligault H.E."/>
            <person name="Davenport K.W."/>
            <person name="Bruce D.C."/>
            <person name="Foley B.T."/>
            <person name="Johnson S.L."/>
        </authorList>
    </citation>
    <scope>NUCLEOTIDE SEQUENCE [LARGE SCALE GENOMIC DNA]</scope>
    <source>
        <strain evidence="1 2">CDC_1632</strain>
    </source>
</reference>
<dbReference type="GO" id="GO:0003677">
    <property type="term" value="F:DNA binding"/>
    <property type="evidence" value="ECO:0007669"/>
    <property type="project" value="InterPro"/>
</dbReference>
<organism evidence="1 2">
    <name type="scientific">Clostridium sporogenes</name>
    <dbReference type="NCBI Taxonomy" id="1509"/>
    <lineage>
        <taxon>Bacteria</taxon>
        <taxon>Bacillati</taxon>
        <taxon>Bacillota</taxon>
        <taxon>Clostridia</taxon>
        <taxon>Eubacteriales</taxon>
        <taxon>Clostridiaceae</taxon>
        <taxon>Clostridium</taxon>
    </lineage>
</organism>
<gene>
    <name evidence="1" type="ORF">NPD5_309</name>
</gene>
<dbReference type="SMART" id="SM00530">
    <property type="entry name" value="HTH_XRE"/>
    <property type="match status" value="1"/>
</dbReference>
<dbReference type="InterPro" id="IPR001387">
    <property type="entry name" value="Cro/C1-type_HTH"/>
</dbReference>
<dbReference type="PROSITE" id="PS50943">
    <property type="entry name" value="HTH_CROC1"/>
    <property type="match status" value="1"/>
</dbReference>
<dbReference type="Proteomes" id="UP000182204">
    <property type="component" value="Chromosome"/>
</dbReference>
<dbReference type="InterPro" id="IPR010982">
    <property type="entry name" value="Lambda_DNA-bd_dom_sf"/>
</dbReference>
<dbReference type="CDD" id="cd00093">
    <property type="entry name" value="HTH_XRE"/>
    <property type="match status" value="1"/>
</dbReference>
<protein>
    <submittedName>
        <fullName evidence="1">Helix-turn-helix family protein</fullName>
    </submittedName>
</protein>
<sequence>MLKAVREDKGIKQKDLANRLGITQPYLSKLENNSIYKINVNVDLIENLAIELNICPIAVFLYFLNVNIFCPFHLKKTE</sequence>